<evidence type="ECO:0000256" key="2">
    <source>
        <dbReference type="PIRSR" id="PIRSR000137-2"/>
    </source>
</evidence>
<dbReference type="InterPro" id="IPR012132">
    <property type="entry name" value="GMC_OxRdtase"/>
</dbReference>
<dbReference type="PANTHER" id="PTHR11552">
    <property type="entry name" value="GLUCOSE-METHANOL-CHOLINE GMC OXIDOREDUCTASE"/>
    <property type="match status" value="1"/>
</dbReference>
<protein>
    <submittedName>
        <fullName evidence="5">GMC oxidoreductase</fullName>
    </submittedName>
</protein>
<dbReference type="InterPro" id="IPR000172">
    <property type="entry name" value="GMC_OxRdtase_N"/>
</dbReference>
<evidence type="ECO:0000313" key="6">
    <source>
        <dbReference type="Proteomes" id="UP000799428"/>
    </source>
</evidence>
<dbReference type="SUPFAM" id="SSF54373">
    <property type="entry name" value="FAD-linked reductases, C-terminal domain"/>
    <property type="match status" value="1"/>
</dbReference>
<proteinExistence type="inferred from homology"/>
<gene>
    <name evidence="5" type="ORF">K504DRAFT_468326</name>
</gene>
<dbReference type="PIRSF" id="PIRSF000137">
    <property type="entry name" value="Alcohol_oxidase"/>
    <property type="match status" value="1"/>
</dbReference>
<dbReference type="Gene3D" id="3.30.560.10">
    <property type="entry name" value="Glucose Oxidase, domain 3"/>
    <property type="match status" value="1"/>
</dbReference>
<dbReference type="InterPro" id="IPR036188">
    <property type="entry name" value="FAD/NAD-bd_sf"/>
</dbReference>
<evidence type="ECO:0000256" key="1">
    <source>
        <dbReference type="ARBA" id="ARBA00010790"/>
    </source>
</evidence>
<dbReference type="Gene3D" id="3.50.50.60">
    <property type="entry name" value="FAD/NAD(P)-binding domain"/>
    <property type="match status" value="1"/>
</dbReference>
<evidence type="ECO:0000256" key="3">
    <source>
        <dbReference type="RuleBase" id="RU003968"/>
    </source>
</evidence>
<dbReference type="Proteomes" id="UP000799428">
    <property type="component" value="Unassembled WGS sequence"/>
</dbReference>
<comment type="cofactor">
    <cofactor evidence="2">
        <name>FAD</name>
        <dbReference type="ChEBI" id="CHEBI:57692"/>
    </cofactor>
</comment>
<dbReference type="PROSITE" id="PS00623">
    <property type="entry name" value="GMC_OXRED_1"/>
    <property type="match status" value="1"/>
</dbReference>
<reference evidence="5" key="1">
    <citation type="journal article" date="2020" name="Stud. Mycol.">
        <title>101 Dothideomycetes genomes: a test case for predicting lifestyles and emergence of pathogens.</title>
        <authorList>
            <person name="Haridas S."/>
            <person name="Albert R."/>
            <person name="Binder M."/>
            <person name="Bloem J."/>
            <person name="Labutti K."/>
            <person name="Salamov A."/>
            <person name="Andreopoulos B."/>
            <person name="Baker S."/>
            <person name="Barry K."/>
            <person name="Bills G."/>
            <person name="Bluhm B."/>
            <person name="Cannon C."/>
            <person name="Castanera R."/>
            <person name="Culley D."/>
            <person name="Daum C."/>
            <person name="Ezra D."/>
            <person name="Gonzalez J."/>
            <person name="Henrissat B."/>
            <person name="Kuo A."/>
            <person name="Liang C."/>
            <person name="Lipzen A."/>
            <person name="Lutzoni F."/>
            <person name="Magnuson J."/>
            <person name="Mondo S."/>
            <person name="Nolan M."/>
            <person name="Ohm R."/>
            <person name="Pangilinan J."/>
            <person name="Park H.-J."/>
            <person name="Ramirez L."/>
            <person name="Alfaro M."/>
            <person name="Sun H."/>
            <person name="Tritt A."/>
            <person name="Yoshinaga Y."/>
            <person name="Zwiers L.-H."/>
            <person name="Turgeon B."/>
            <person name="Goodwin S."/>
            <person name="Spatafora J."/>
            <person name="Crous P."/>
            <person name="Grigoriev I."/>
        </authorList>
    </citation>
    <scope>NUCLEOTIDE SEQUENCE</scope>
    <source>
        <strain evidence="5">CBS 279.74</strain>
    </source>
</reference>
<sequence length="506" mass="55388">MPAAARPELDHGFVSTPQEYLDGRTIIYTRGKGLGGSSILNFSVYLYGSGEDYNRWAEVVGDDSWRWENTQKAFQAMERFDTTGVKGYEYLANPNAKDHGHDGKIEVCLPAVLEDGVATSMDALINNGEKINLDPNSGDPIGISIFPSSNSKDGRTTSATAHLVDGPDNLHIWTDAAMHRLVFEGTKVVGIETADGRKGRQIVIYLHASSWTDQCQVSCNKDVVLCGGAIDTPKMLLVNGIGPAEELQAHGIKVVKDMPGVGKNVGDHVMTFLVVEVDDSHNKKYAFEHDTVLMAEADAMWKKDKTGAFAVHNSSIWGGFLKAPGLEEWPEYKALDPAWQEFLCRDRVPTYELIGNCTLIPPDAVLPEGSSYITGVALLMNPMSKGSVTLASDKAADKPIIDLGFMTHPYDRRAMREAIRLTWTKLYENADMKKYVKKTIFGPESLSDEDIDAFIKVAASTVWHVNGSVVMGKSEDPMACVDTNFCVYGVEGLRVADLSVCPLTPK</sequence>
<dbReference type="PANTHER" id="PTHR11552:SF134">
    <property type="entry name" value="GLUCOSE-METHANOL-CHOLINE OXIDOREDUCTASE N-TERMINAL DOMAIN-CONTAINING PROTEIN"/>
    <property type="match status" value="1"/>
</dbReference>
<feature type="binding site" evidence="2">
    <location>
        <begin position="463"/>
        <end position="464"/>
    </location>
    <ligand>
        <name>FAD</name>
        <dbReference type="ChEBI" id="CHEBI:57692"/>
    </ligand>
</feature>
<dbReference type="GO" id="GO:0050660">
    <property type="term" value="F:flavin adenine dinucleotide binding"/>
    <property type="evidence" value="ECO:0007669"/>
    <property type="project" value="InterPro"/>
</dbReference>
<comment type="similarity">
    <text evidence="1 3">Belongs to the GMC oxidoreductase family.</text>
</comment>
<organism evidence="5 6">
    <name type="scientific">Pleomassaria siparia CBS 279.74</name>
    <dbReference type="NCBI Taxonomy" id="1314801"/>
    <lineage>
        <taxon>Eukaryota</taxon>
        <taxon>Fungi</taxon>
        <taxon>Dikarya</taxon>
        <taxon>Ascomycota</taxon>
        <taxon>Pezizomycotina</taxon>
        <taxon>Dothideomycetes</taxon>
        <taxon>Pleosporomycetidae</taxon>
        <taxon>Pleosporales</taxon>
        <taxon>Pleomassariaceae</taxon>
        <taxon>Pleomassaria</taxon>
    </lineage>
</organism>
<dbReference type="EMBL" id="MU005771">
    <property type="protein sequence ID" value="KAF2709121.1"/>
    <property type="molecule type" value="Genomic_DNA"/>
</dbReference>
<feature type="binding site" evidence="2">
    <location>
        <begin position="41"/>
        <end position="44"/>
    </location>
    <ligand>
        <name>FAD</name>
        <dbReference type="ChEBI" id="CHEBI:57692"/>
    </ligand>
</feature>
<dbReference type="Pfam" id="PF00732">
    <property type="entry name" value="GMC_oxred_N"/>
    <property type="match status" value="1"/>
</dbReference>
<keyword evidence="2 3" id="KW-0274">FAD</keyword>
<dbReference type="Pfam" id="PF05199">
    <property type="entry name" value="GMC_oxred_C"/>
    <property type="match status" value="1"/>
</dbReference>
<dbReference type="InterPro" id="IPR007867">
    <property type="entry name" value="GMC_OxRtase_C"/>
</dbReference>
<dbReference type="GO" id="GO:0016614">
    <property type="term" value="F:oxidoreductase activity, acting on CH-OH group of donors"/>
    <property type="evidence" value="ECO:0007669"/>
    <property type="project" value="InterPro"/>
</dbReference>
<evidence type="ECO:0000313" key="5">
    <source>
        <dbReference type="EMBL" id="KAF2709121.1"/>
    </source>
</evidence>
<keyword evidence="3" id="KW-0285">Flavoprotein</keyword>
<keyword evidence="6" id="KW-1185">Reference proteome</keyword>
<evidence type="ECO:0000259" key="4">
    <source>
        <dbReference type="PROSITE" id="PS00623"/>
    </source>
</evidence>
<dbReference type="OrthoDB" id="269227at2759"/>
<name>A0A6G1K9L1_9PLEO</name>
<dbReference type="SUPFAM" id="SSF51905">
    <property type="entry name" value="FAD/NAD(P)-binding domain"/>
    <property type="match status" value="1"/>
</dbReference>
<feature type="domain" description="Glucose-methanol-choline oxidoreductase N-terminal" evidence="4">
    <location>
        <begin position="31"/>
        <end position="54"/>
    </location>
</feature>
<accession>A0A6G1K9L1</accession>
<dbReference type="AlphaFoldDB" id="A0A6G1K9L1"/>